<evidence type="ECO:0000259" key="3">
    <source>
        <dbReference type="Pfam" id="PF13439"/>
    </source>
</evidence>
<dbReference type="Proteomes" id="UP000521676">
    <property type="component" value="Unassembled WGS sequence"/>
</dbReference>
<dbReference type="GO" id="GO:0016757">
    <property type="term" value="F:glycosyltransferase activity"/>
    <property type="evidence" value="ECO:0007669"/>
    <property type="project" value="InterPro"/>
</dbReference>
<evidence type="ECO:0000313" key="6">
    <source>
        <dbReference type="Proteomes" id="UP000521676"/>
    </source>
</evidence>
<feature type="domain" description="Glycosyltransferase subfamily 4-like N-terminal" evidence="3">
    <location>
        <begin position="20"/>
        <end position="178"/>
    </location>
</feature>
<dbReference type="Pfam" id="PF13439">
    <property type="entry name" value="Glyco_transf_4"/>
    <property type="match status" value="1"/>
</dbReference>
<sequence>MRFAINAHLVAANSTYRQAGVSRYTELLINNLAELDREDEFIIYTAPGQQPPGFAEAPNFRLAISHLPTVRPPVRIGWEQFLAPSILLKDRPALLHCPVNVVPLAAPCPTVLTIHDLGFLRFPERYKTAKRLYLTTATKLSAKRAAHIITDAEAIRQEVIELLKVPPHKVTAIPLAADQRFKPITDTAQLEAFRREKELPARFVLYVGTLEPRKNLPLLLQGFARLRHEQPHTVKGVELVLGGGKGWMYEEIFRLVRELGLAEITRFPGYISDADLPLWYNIADVMVYPSLYEGFGFPPLEAMSCGTPVITSNTSSLPEVVGDAGITITPTDDRELAHALARILTEPGLSEDLRRRGLAQAARFNYRETARRTLEVYRQVASK</sequence>
<accession>A0A8T7M032</accession>
<dbReference type="PANTHER" id="PTHR46401:SF2">
    <property type="entry name" value="GLYCOSYLTRANSFERASE WBBK-RELATED"/>
    <property type="match status" value="1"/>
</dbReference>
<organism evidence="4 6">
    <name type="scientific">Candidatus Chlorohelix allophototropha</name>
    <dbReference type="NCBI Taxonomy" id="3003348"/>
    <lineage>
        <taxon>Bacteria</taxon>
        <taxon>Bacillati</taxon>
        <taxon>Chloroflexota</taxon>
        <taxon>Chloroflexia</taxon>
        <taxon>Candidatus Chloroheliales</taxon>
        <taxon>Candidatus Chloroheliaceae</taxon>
        <taxon>Candidatus Chlorohelix</taxon>
    </lineage>
</organism>
<dbReference type="EMBL" id="CP128399">
    <property type="protein sequence ID" value="WJW67843.1"/>
    <property type="molecule type" value="Genomic_DNA"/>
</dbReference>
<dbReference type="InterPro" id="IPR001296">
    <property type="entry name" value="Glyco_trans_1"/>
</dbReference>
<keyword evidence="7" id="KW-1185">Reference proteome</keyword>
<keyword evidence="1" id="KW-0808">Transferase</keyword>
<evidence type="ECO:0000313" key="4">
    <source>
        <dbReference type="EMBL" id="NWJ45982.1"/>
    </source>
</evidence>
<evidence type="ECO:0000313" key="5">
    <source>
        <dbReference type="EMBL" id="WJW67843.1"/>
    </source>
</evidence>
<proteinExistence type="predicted"/>
<dbReference type="EMBL" id="JACATZ010000001">
    <property type="protein sequence ID" value="NWJ45982.1"/>
    <property type="molecule type" value="Genomic_DNA"/>
</dbReference>
<dbReference type="CDD" id="cd03809">
    <property type="entry name" value="GT4_MtfB-like"/>
    <property type="match status" value="1"/>
</dbReference>
<reference evidence="4 6" key="1">
    <citation type="submission" date="2020-06" db="EMBL/GenBank/DDBJ databases">
        <title>Anoxygenic phototrophic Chloroflexota member uses a Type I reaction center.</title>
        <authorList>
            <person name="Tsuji J.M."/>
            <person name="Shaw N.A."/>
            <person name="Nagashima S."/>
            <person name="Venkiteswaran J."/>
            <person name="Schiff S.L."/>
            <person name="Hanada S."/>
            <person name="Tank M."/>
            <person name="Neufeld J.D."/>
        </authorList>
    </citation>
    <scope>NUCLEOTIDE SEQUENCE [LARGE SCALE GENOMIC DNA]</scope>
    <source>
        <strain evidence="4">L227-S17</strain>
    </source>
</reference>
<dbReference type="AlphaFoldDB" id="A0A8T7M032"/>
<dbReference type="InterPro" id="IPR028098">
    <property type="entry name" value="Glyco_trans_4-like_N"/>
</dbReference>
<protein>
    <submittedName>
        <fullName evidence="4">Glycosyltransferase family 4 protein</fullName>
    </submittedName>
</protein>
<dbReference type="Proteomes" id="UP001431572">
    <property type="component" value="Chromosome 1"/>
</dbReference>
<name>A0A8T7M032_9CHLR</name>
<dbReference type="GO" id="GO:0009103">
    <property type="term" value="P:lipopolysaccharide biosynthetic process"/>
    <property type="evidence" value="ECO:0007669"/>
    <property type="project" value="TreeGrafter"/>
</dbReference>
<gene>
    <name evidence="4" type="ORF">HXX08_08905</name>
    <name evidence="5" type="ORF">OZ401_001125</name>
</gene>
<evidence type="ECO:0000313" key="7">
    <source>
        <dbReference type="Proteomes" id="UP001431572"/>
    </source>
</evidence>
<feature type="domain" description="Glycosyl transferase family 1" evidence="2">
    <location>
        <begin position="197"/>
        <end position="357"/>
    </location>
</feature>
<dbReference type="RefSeq" id="WP_341469732.1">
    <property type="nucleotide sequence ID" value="NZ_CP128399.1"/>
</dbReference>
<evidence type="ECO:0000259" key="2">
    <source>
        <dbReference type="Pfam" id="PF00534"/>
    </source>
</evidence>
<evidence type="ECO:0000256" key="1">
    <source>
        <dbReference type="ARBA" id="ARBA00022679"/>
    </source>
</evidence>
<reference evidence="5" key="2">
    <citation type="journal article" date="2024" name="Nature">
        <title>Anoxygenic phototroph of the Chloroflexota uses a type I reaction centre.</title>
        <authorList>
            <person name="Tsuji J.M."/>
            <person name="Shaw N.A."/>
            <person name="Nagashima S."/>
            <person name="Venkiteswaran J.J."/>
            <person name="Schiff S.L."/>
            <person name="Watanabe T."/>
            <person name="Fukui M."/>
            <person name="Hanada S."/>
            <person name="Tank M."/>
            <person name="Neufeld J.D."/>
        </authorList>
    </citation>
    <scope>NUCLEOTIDE SEQUENCE</scope>
    <source>
        <strain evidence="5">L227-S17</strain>
    </source>
</reference>
<dbReference type="Pfam" id="PF00534">
    <property type="entry name" value="Glycos_transf_1"/>
    <property type="match status" value="1"/>
</dbReference>
<dbReference type="PANTHER" id="PTHR46401">
    <property type="entry name" value="GLYCOSYLTRANSFERASE WBBK-RELATED"/>
    <property type="match status" value="1"/>
</dbReference>
<dbReference type="SUPFAM" id="SSF53756">
    <property type="entry name" value="UDP-Glycosyltransferase/glycogen phosphorylase"/>
    <property type="match status" value="1"/>
</dbReference>
<dbReference type="FunFam" id="3.40.50.2000:FF:000119">
    <property type="entry name" value="Glycosyl transferase group 1"/>
    <property type="match status" value="1"/>
</dbReference>
<dbReference type="Gene3D" id="3.40.50.2000">
    <property type="entry name" value="Glycogen Phosphorylase B"/>
    <property type="match status" value="2"/>
</dbReference>